<dbReference type="Pfam" id="PF00650">
    <property type="entry name" value="CRAL_TRIO"/>
    <property type="match status" value="1"/>
</dbReference>
<dbReference type="InterPro" id="IPR001251">
    <property type="entry name" value="CRAL-TRIO_dom"/>
</dbReference>
<keyword evidence="3" id="KW-1185">Reference proteome</keyword>
<protein>
    <submittedName>
        <fullName evidence="2">Alpha-tocopherol transfer protein</fullName>
    </submittedName>
</protein>
<name>A0A226EJV5_FOLCA</name>
<dbReference type="PANTHER" id="PTHR10174:SF130">
    <property type="entry name" value="ALPHA-TOCOPHEROL TRANSFER PROTEIN-LIKE"/>
    <property type="match status" value="1"/>
</dbReference>
<comment type="caution">
    <text evidence="2">The sequence shown here is derived from an EMBL/GenBank/DDBJ whole genome shotgun (WGS) entry which is preliminary data.</text>
</comment>
<dbReference type="InterPro" id="IPR036273">
    <property type="entry name" value="CRAL/TRIO_N_dom_sf"/>
</dbReference>
<dbReference type="Proteomes" id="UP000198287">
    <property type="component" value="Unassembled WGS sequence"/>
</dbReference>
<dbReference type="InterPro" id="IPR036865">
    <property type="entry name" value="CRAL-TRIO_dom_sf"/>
</dbReference>
<dbReference type="GO" id="GO:1902936">
    <property type="term" value="F:phosphatidylinositol bisphosphate binding"/>
    <property type="evidence" value="ECO:0007669"/>
    <property type="project" value="TreeGrafter"/>
</dbReference>
<dbReference type="PANTHER" id="PTHR10174">
    <property type="entry name" value="ALPHA-TOCOPHEROL TRANSFER PROTEIN-RELATED"/>
    <property type="match status" value="1"/>
</dbReference>
<dbReference type="Gene3D" id="1.20.5.1200">
    <property type="entry name" value="Alpha-tocopherol transfer"/>
    <property type="match status" value="1"/>
</dbReference>
<dbReference type="GO" id="GO:0016020">
    <property type="term" value="C:membrane"/>
    <property type="evidence" value="ECO:0007669"/>
    <property type="project" value="TreeGrafter"/>
</dbReference>
<dbReference type="PRINTS" id="PR00180">
    <property type="entry name" value="CRETINALDHBP"/>
</dbReference>
<accession>A0A226EJV5</accession>
<gene>
    <name evidence="2" type="ORF">Fcan01_06831</name>
</gene>
<dbReference type="CDD" id="cd00170">
    <property type="entry name" value="SEC14"/>
    <property type="match status" value="1"/>
</dbReference>
<dbReference type="EMBL" id="LNIX01000003">
    <property type="protein sequence ID" value="OXA57570.1"/>
    <property type="molecule type" value="Genomic_DNA"/>
</dbReference>
<dbReference type="Gene3D" id="3.40.525.10">
    <property type="entry name" value="CRAL-TRIO lipid binding domain"/>
    <property type="match status" value="1"/>
</dbReference>
<evidence type="ECO:0000313" key="2">
    <source>
        <dbReference type="EMBL" id="OXA57570.1"/>
    </source>
</evidence>
<reference evidence="2 3" key="1">
    <citation type="submission" date="2015-12" db="EMBL/GenBank/DDBJ databases">
        <title>The genome of Folsomia candida.</title>
        <authorList>
            <person name="Faddeeva A."/>
            <person name="Derks M.F."/>
            <person name="Anvar Y."/>
            <person name="Smit S."/>
            <person name="Van Straalen N."/>
            <person name="Roelofs D."/>
        </authorList>
    </citation>
    <scope>NUCLEOTIDE SEQUENCE [LARGE SCALE GENOMIC DNA]</scope>
    <source>
        <strain evidence="2 3">VU population</strain>
        <tissue evidence="2">Whole body</tissue>
    </source>
</reference>
<dbReference type="SUPFAM" id="SSF46938">
    <property type="entry name" value="CRAL/TRIO N-terminal domain"/>
    <property type="match status" value="1"/>
</dbReference>
<dbReference type="OMA" id="FRISEWN"/>
<dbReference type="SUPFAM" id="SSF52087">
    <property type="entry name" value="CRAL/TRIO domain"/>
    <property type="match status" value="1"/>
</dbReference>
<dbReference type="PROSITE" id="PS50191">
    <property type="entry name" value="CRAL_TRIO"/>
    <property type="match status" value="1"/>
</dbReference>
<feature type="domain" description="CRAL-TRIO" evidence="1">
    <location>
        <begin position="76"/>
        <end position="250"/>
    </location>
</feature>
<evidence type="ECO:0000259" key="1">
    <source>
        <dbReference type="PROSITE" id="PS50191"/>
    </source>
</evidence>
<sequence>MTPQKLLQIPTKQEKKCLVLLRKFISESPSLRQLQTGISWEFSDDFLLRYIRSRGYNINSAFERLHVHMTTRIILYPELFSRLYPSAVYHMLKSRCARVLKFRDFKNRRILLFRISEWNPEIVTVDDLLIGLMLIGWEILGDMETQINGVVVLVDGCGFGFKHAKFVSPTVVKKWVEVVLKSTPFKCKKVHIINAPTIFNMTLSIVKMMLPTKLGRRIHFHGHTPSTTLHKYLPPQILPEFLGGELSEQVAMDNILHDELFTKAKNDYYKMFLK</sequence>
<proteinExistence type="predicted"/>
<dbReference type="OrthoDB" id="75724at2759"/>
<organism evidence="2 3">
    <name type="scientific">Folsomia candida</name>
    <name type="common">Springtail</name>
    <dbReference type="NCBI Taxonomy" id="158441"/>
    <lineage>
        <taxon>Eukaryota</taxon>
        <taxon>Metazoa</taxon>
        <taxon>Ecdysozoa</taxon>
        <taxon>Arthropoda</taxon>
        <taxon>Hexapoda</taxon>
        <taxon>Collembola</taxon>
        <taxon>Entomobryomorpha</taxon>
        <taxon>Isotomoidea</taxon>
        <taxon>Isotomidae</taxon>
        <taxon>Proisotominae</taxon>
        <taxon>Folsomia</taxon>
    </lineage>
</organism>
<dbReference type="AlphaFoldDB" id="A0A226EJV5"/>
<dbReference type="Gene3D" id="1.10.8.20">
    <property type="entry name" value="N-terminal domain of phosphatidylinositol transfer protein sec14p"/>
    <property type="match status" value="1"/>
</dbReference>
<evidence type="ECO:0000313" key="3">
    <source>
        <dbReference type="Proteomes" id="UP000198287"/>
    </source>
</evidence>
<dbReference type="SMART" id="SM00516">
    <property type="entry name" value="SEC14"/>
    <property type="match status" value="1"/>
</dbReference>